<reference evidence="10 11" key="1">
    <citation type="submission" date="2020-11" db="EMBL/GenBank/DDBJ databases">
        <title>The genome sequence of Novosphingobium sp. 1Y9A.</title>
        <authorList>
            <person name="Liu Y."/>
        </authorList>
    </citation>
    <scope>NUCLEOTIDE SEQUENCE [LARGE SCALE GENOMIC DNA]</scope>
    <source>
        <strain evidence="10 11">1Y9A</strain>
    </source>
</reference>
<dbReference type="InterPro" id="IPR006089">
    <property type="entry name" value="Acyl-CoA_DH_CS"/>
</dbReference>
<evidence type="ECO:0000313" key="11">
    <source>
        <dbReference type="Proteomes" id="UP000600799"/>
    </source>
</evidence>
<keyword evidence="5 6" id="KW-0560">Oxidoreductase</keyword>
<comment type="cofactor">
    <cofactor evidence="1 6">
        <name>FAD</name>
        <dbReference type="ChEBI" id="CHEBI:57692"/>
    </cofactor>
</comment>
<evidence type="ECO:0000256" key="2">
    <source>
        <dbReference type="ARBA" id="ARBA00009347"/>
    </source>
</evidence>
<dbReference type="InterPro" id="IPR006091">
    <property type="entry name" value="Acyl-CoA_Oxase/DH_mid-dom"/>
</dbReference>
<dbReference type="PANTHER" id="PTHR43884:SF25">
    <property type="entry name" value="ACYL-COA DEHYDROGENASE YDBM-RELATED"/>
    <property type="match status" value="1"/>
</dbReference>
<evidence type="ECO:0000313" key="10">
    <source>
        <dbReference type="EMBL" id="MBF9149703.1"/>
    </source>
</evidence>
<dbReference type="EMBL" id="JADQDC010000001">
    <property type="protein sequence ID" value="MBF9149703.1"/>
    <property type="molecule type" value="Genomic_DNA"/>
</dbReference>
<dbReference type="SUPFAM" id="SSF47203">
    <property type="entry name" value="Acyl-CoA dehydrogenase C-terminal domain-like"/>
    <property type="match status" value="1"/>
</dbReference>
<dbReference type="Gene3D" id="2.40.110.10">
    <property type="entry name" value="Butyryl-CoA Dehydrogenase, subunit A, domain 2"/>
    <property type="match status" value="1"/>
</dbReference>
<dbReference type="Pfam" id="PF02771">
    <property type="entry name" value="Acyl-CoA_dh_N"/>
    <property type="match status" value="1"/>
</dbReference>
<dbReference type="InterPro" id="IPR037069">
    <property type="entry name" value="AcylCoA_DH/ox_N_sf"/>
</dbReference>
<evidence type="ECO:0000259" key="7">
    <source>
        <dbReference type="Pfam" id="PF00441"/>
    </source>
</evidence>
<accession>A0ABS0HBP1</accession>
<keyword evidence="11" id="KW-1185">Reference proteome</keyword>
<dbReference type="PROSITE" id="PS00073">
    <property type="entry name" value="ACYL_COA_DH_2"/>
    <property type="match status" value="1"/>
</dbReference>
<dbReference type="SUPFAM" id="SSF56645">
    <property type="entry name" value="Acyl-CoA dehydrogenase NM domain-like"/>
    <property type="match status" value="1"/>
</dbReference>
<evidence type="ECO:0000256" key="4">
    <source>
        <dbReference type="ARBA" id="ARBA00022827"/>
    </source>
</evidence>
<feature type="domain" description="Acyl-CoA dehydrogenase/oxidase C-terminal" evidence="7">
    <location>
        <begin position="374"/>
        <end position="523"/>
    </location>
</feature>
<dbReference type="Gene3D" id="1.20.140.10">
    <property type="entry name" value="Butyryl-CoA Dehydrogenase, subunit A, domain 3"/>
    <property type="match status" value="1"/>
</dbReference>
<evidence type="ECO:0000256" key="5">
    <source>
        <dbReference type="ARBA" id="ARBA00023002"/>
    </source>
</evidence>
<evidence type="ECO:0000259" key="9">
    <source>
        <dbReference type="Pfam" id="PF02771"/>
    </source>
</evidence>
<evidence type="ECO:0000256" key="6">
    <source>
        <dbReference type="RuleBase" id="RU362125"/>
    </source>
</evidence>
<feature type="domain" description="Acyl-CoA oxidase/dehydrogenase middle" evidence="8">
    <location>
        <begin position="258"/>
        <end position="360"/>
    </location>
</feature>
<dbReference type="InterPro" id="IPR009100">
    <property type="entry name" value="AcylCoA_DH/oxidase_NM_dom_sf"/>
</dbReference>
<dbReference type="Pfam" id="PF00441">
    <property type="entry name" value="Acyl-CoA_dh_1"/>
    <property type="match status" value="1"/>
</dbReference>
<dbReference type="PANTHER" id="PTHR43884">
    <property type="entry name" value="ACYL-COA DEHYDROGENASE"/>
    <property type="match status" value="1"/>
</dbReference>
<dbReference type="Pfam" id="PF02770">
    <property type="entry name" value="Acyl-CoA_dh_M"/>
    <property type="match status" value="1"/>
</dbReference>
<proteinExistence type="inferred from homology"/>
<comment type="similarity">
    <text evidence="2 6">Belongs to the acyl-CoA dehydrogenase family.</text>
</comment>
<dbReference type="RefSeq" id="WP_196274067.1">
    <property type="nucleotide sequence ID" value="NZ_JADQDC010000001.1"/>
</dbReference>
<keyword evidence="3 6" id="KW-0285">Flavoprotein</keyword>
<evidence type="ECO:0000256" key="1">
    <source>
        <dbReference type="ARBA" id="ARBA00001974"/>
    </source>
</evidence>
<keyword evidence="4 6" id="KW-0274">FAD</keyword>
<sequence length="527" mass="56110">MFDQELEAARAYRSVAKVALASRLDGLRIDDHQRAAHGFAWIATSVAALEAVADWAGRGGCALDHLIARLAFAETIGQLVGGLPMGQNEILRPADLGLGEQARALASSCAGLIDADHAGARAEVASALAAGQWPSESLGDADLDTIRDQFRRFTDAEILPHAHKWHLANALIPDETVRAMADLGTFGVCIPEEFGGLGLGKLVMCVVTEELSRGWIGAGSLGTRSEIAGELIVLGGTAQQKAQWLPAIASGEVLPTAVFTEPDTGSDLGSLQTRARRDDTGQWQIDGAKTWITHAARSDLMTLLARTIPDAKGYGGLSMLLVPKPRGTEADPFPAQGMTGSEIEVLGYRGMREYALQFDGMIAPADALLGGEEGQGFKQLMRTFEGARIQTAARAVGVARRALELGLDYALNRKQFGKAIVHFPRVADKMAMSLVDMVMARELTYAAARAKDSGKRCDIEAGMAKLLAARAAWSNADAALQIHGGNGYALEYEISRVLCDARILNIFEGAAEIQAQVIARGLLEGRN</sequence>
<dbReference type="Gene3D" id="1.10.540.10">
    <property type="entry name" value="Acyl-CoA dehydrogenase/oxidase, N-terminal domain"/>
    <property type="match status" value="1"/>
</dbReference>
<dbReference type="InterPro" id="IPR036250">
    <property type="entry name" value="AcylCo_DH-like_C"/>
</dbReference>
<organism evidence="10 11">
    <name type="scientific">Novosphingobium jiangmenense</name>
    <dbReference type="NCBI Taxonomy" id="2791981"/>
    <lineage>
        <taxon>Bacteria</taxon>
        <taxon>Pseudomonadati</taxon>
        <taxon>Pseudomonadota</taxon>
        <taxon>Alphaproteobacteria</taxon>
        <taxon>Sphingomonadales</taxon>
        <taxon>Sphingomonadaceae</taxon>
        <taxon>Novosphingobium</taxon>
    </lineage>
</organism>
<evidence type="ECO:0000259" key="8">
    <source>
        <dbReference type="Pfam" id="PF02770"/>
    </source>
</evidence>
<dbReference type="Proteomes" id="UP000600799">
    <property type="component" value="Unassembled WGS sequence"/>
</dbReference>
<name>A0ABS0HBP1_9SPHN</name>
<gene>
    <name evidence="10" type="ORF">I2488_01665</name>
</gene>
<dbReference type="InterPro" id="IPR046373">
    <property type="entry name" value="Acyl-CoA_Oxase/DH_mid-dom_sf"/>
</dbReference>
<dbReference type="InterPro" id="IPR013786">
    <property type="entry name" value="AcylCoA_DH/ox_N"/>
</dbReference>
<evidence type="ECO:0000256" key="3">
    <source>
        <dbReference type="ARBA" id="ARBA00022630"/>
    </source>
</evidence>
<comment type="caution">
    <text evidence="10">The sequence shown here is derived from an EMBL/GenBank/DDBJ whole genome shotgun (WGS) entry which is preliminary data.</text>
</comment>
<dbReference type="InterPro" id="IPR009075">
    <property type="entry name" value="AcylCo_DH/oxidase_C"/>
</dbReference>
<protein>
    <submittedName>
        <fullName evidence="10">Acyl-CoA/acyl-ACP dehydrogenase</fullName>
    </submittedName>
</protein>
<feature type="domain" description="Acyl-CoA dehydrogenase/oxidase N-terminal" evidence="9">
    <location>
        <begin position="142"/>
        <end position="252"/>
    </location>
</feature>